<proteinExistence type="predicted"/>
<protein>
    <recommendedName>
        <fullName evidence="5">Histidine kinase</fullName>
    </recommendedName>
</protein>
<evidence type="ECO:0000313" key="3">
    <source>
        <dbReference type="EMBL" id="GAA0711134.1"/>
    </source>
</evidence>
<dbReference type="SMART" id="SM00897">
    <property type="entry name" value="FIST"/>
    <property type="match status" value="1"/>
</dbReference>
<feature type="domain" description="FIST C-domain" evidence="2">
    <location>
        <begin position="203"/>
        <end position="347"/>
    </location>
</feature>
<evidence type="ECO:0000259" key="1">
    <source>
        <dbReference type="SMART" id="SM00897"/>
    </source>
</evidence>
<dbReference type="PANTHER" id="PTHR40252">
    <property type="entry name" value="BLR0328 PROTEIN"/>
    <property type="match status" value="1"/>
</dbReference>
<evidence type="ECO:0000259" key="2">
    <source>
        <dbReference type="SMART" id="SM01204"/>
    </source>
</evidence>
<keyword evidence="4" id="KW-1185">Reference proteome</keyword>
<evidence type="ECO:0000313" key="4">
    <source>
        <dbReference type="Proteomes" id="UP001501758"/>
    </source>
</evidence>
<comment type="caution">
    <text evidence="3">The sequence shown here is derived from an EMBL/GenBank/DDBJ whole genome shotgun (WGS) entry which is preliminary data.</text>
</comment>
<dbReference type="Pfam" id="PF08495">
    <property type="entry name" value="FIST"/>
    <property type="match status" value="1"/>
</dbReference>
<dbReference type="InterPro" id="IPR019494">
    <property type="entry name" value="FIST_C"/>
</dbReference>
<reference evidence="3 4" key="1">
    <citation type="journal article" date="2019" name="Int. J. Syst. Evol. Microbiol.">
        <title>The Global Catalogue of Microorganisms (GCM) 10K type strain sequencing project: providing services to taxonomists for standard genome sequencing and annotation.</title>
        <authorList>
            <consortium name="The Broad Institute Genomics Platform"/>
            <consortium name="The Broad Institute Genome Sequencing Center for Infectious Disease"/>
            <person name="Wu L."/>
            <person name="Ma J."/>
        </authorList>
    </citation>
    <scope>NUCLEOTIDE SEQUENCE [LARGE SCALE GENOMIC DNA]</scope>
    <source>
        <strain evidence="3 4">JCM 15974</strain>
    </source>
</reference>
<dbReference type="EMBL" id="BAAAGE010000001">
    <property type="protein sequence ID" value="GAA0711134.1"/>
    <property type="molecule type" value="Genomic_DNA"/>
</dbReference>
<dbReference type="Pfam" id="PF10442">
    <property type="entry name" value="FIST_C"/>
    <property type="match status" value="1"/>
</dbReference>
<feature type="domain" description="FIST" evidence="1">
    <location>
        <begin position="20"/>
        <end position="202"/>
    </location>
</feature>
<dbReference type="Proteomes" id="UP001501758">
    <property type="component" value="Unassembled WGS sequence"/>
</dbReference>
<dbReference type="PANTHER" id="PTHR40252:SF2">
    <property type="entry name" value="BLR0328 PROTEIN"/>
    <property type="match status" value="1"/>
</dbReference>
<name>A0ABN1IEQ9_9FLAO</name>
<accession>A0ABN1IEQ9</accession>
<sequence>MLINSTDPHNVAKTIKEKSKGRNVVLSIPDNYPVDVEMLIEELNKLDVQFMGGIVPKIIYQNMVLDEGVVANFLDHVVTQFVIENIREKDFTVPHIPFEKEKDYCAFTMLDGLTGNISHYLSEVYRVLGNNCLYLGGGAGSLTLEQKPCVFSNEGFFMNAAITVVYEGSGSLGVQHGWEKIEGPIIATKTDKNVIQELNWRNAFEVYKEIVEADSNKEIGEENFFDIAKSYPFGVVKDNSECIVRDPIATNEKGELICVGEVFNNTVVDVLKGNRCSLVKSAEKAAKMAIENFSNPKSGVIIDCISRALFLEDEFQNELDTVVDLLKKENDQMFIGGALTLGEISSFNGYLELFNKTIVVGLFGKK</sequence>
<evidence type="ECO:0008006" key="5">
    <source>
        <dbReference type="Google" id="ProtNLM"/>
    </source>
</evidence>
<dbReference type="SMART" id="SM01204">
    <property type="entry name" value="FIST_C"/>
    <property type="match status" value="1"/>
</dbReference>
<gene>
    <name evidence="3" type="ORF">GCM10009430_00370</name>
</gene>
<organism evidence="3 4">
    <name type="scientific">Aquimarina litoralis</name>
    <dbReference type="NCBI Taxonomy" id="584605"/>
    <lineage>
        <taxon>Bacteria</taxon>
        <taxon>Pseudomonadati</taxon>
        <taxon>Bacteroidota</taxon>
        <taxon>Flavobacteriia</taxon>
        <taxon>Flavobacteriales</taxon>
        <taxon>Flavobacteriaceae</taxon>
        <taxon>Aquimarina</taxon>
    </lineage>
</organism>
<dbReference type="InterPro" id="IPR013702">
    <property type="entry name" value="FIST_domain_N"/>
</dbReference>
<dbReference type="RefSeq" id="WP_343909332.1">
    <property type="nucleotide sequence ID" value="NZ_BAAAGE010000001.1"/>
</dbReference>